<accession>A0A835CEH1</accession>
<name>A0A835CEH1_9FABA</name>
<evidence type="ECO:0000313" key="3">
    <source>
        <dbReference type="Proteomes" id="UP000634136"/>
    </source>
</evidence>
<feature type="compositionally biased region" description="Basic and acidic residues" evidence="1">
    <location>
        <begin position="1"/>
        <end position="10"/>
    </location>
</feature>
<reference evidence="2" key="1">
    <citation type="submission" date="2020-09" db="EMBL/GenBank/DDBJ databases">
        <title>Genome-Enabled Discovery of Anthraquinone Biosynthesis in Senna tora.</title>
        <authorList>
            <person name="Kang S.-H."/>
            <person name="Pandey R.P."/>
            <person name="Lee C.-M."/>
            <person name="Sim J.-S."/>
            <person name="Jeong J.-T."/>
            <person name="Choi B.-S."/>
            <person name="Jung M."/>
            <person name="Ginzburg D."/>
            <person name="Zhao K."/>
            <person name="Won S.Y."/>
            <person name="Oh T.-J."/>
            <person name="Yu Y."/>
            <person name="Kim N.-H."/>
            <person name="Lee O.R."/>
            <person name="Lee T.-H."/>
            <person name="Bashyal P."/>
            <person name="Kim T.-S."/>
            <person name="Lee W.-H."/>
            <person name="Kawkins C."/>
            <person name="Kim C.-K."/>
            <person name="Kim J.S."/>
            <person name="Ahn B.O."/>
            <person name="Rhee S.Y."/>
            <person name="Sohng J.K."/>
        </authorList>
    </citation>
    <scope>NUCLEOTIDE SEQUENCE</scope>
    <source>
        <tissue evidence="2">Leaf</tissue>
    </source>
</reference>
<dbReference type="AlphaFoldDB" id="A0A835CEH1"/>
<sequence length="45" mass="5184">MRLDPKESKLSHTNAQSKQGICKSENPRLNYIDRRVHAIVAEADY</sequence>
<organism evidence="2 3">
    <name type="scientific">Senna tora</name>
    <dbReference type="NCBI Taxonomy" id="362788"/>
    <lineage>
        <taxon>Eukaryota</taxon>
        <taxon>Viridiplantae</taxon>
        <taxon>Streptophyta</taxon>
        <taxon>Embryophyta</taxon>
        <taxon>Tracheophyta</taxon>
        <taxon>Spermatophyta</taxon>
        <taxon>Magnoliopsida</taxon>
        <taxon>eudicotyledons</taxon>
        <taxon>Gunneridae</taxon>
        <taxon>Pentapetalae</taxon>
        <taxon>rosids</taxon>
        <taxon>fabids</taxon>
        <taxon>Fabales</taxon>
        <taxon>Fabaceae</taxon>
        <taxon>Caesalpinioideae</taxon>
        <taxon>Cassia clade</taxon>
        <taxon>Senna</taxon>
    </lineage>
</organism>
<keyword evidence="3" id="KW-1185">Reference proteome</keyword>
<feature type="region of interest" description="Disordered" evidence="1">
    <location>
        <begin position="1"/>
        <end position="22"/>
    </location>
</feature>
<proteinExistence type="predicted"/>
<dbReference type="Proteomes" id="UP000634136">
    <property type="component" value="Unassembled WGS sequence"/>
</dbReference>
<protein>
    <submittedName>
        <fullName evidence="2">Uncharacterized protein</fullName>
    </submittedName>
</protein>
<evidence type="ECO:0000313" key="2">
    <source>
        <dbReference type="EMBL" id="KAF7837630.1"/>
    </source>
</evidence>
<dbReference type="EMBL" id="JAAIUW010000003">
    <property type="protein sequence ID" value="KAF7837630.1"/>
    <property type="molecule type" value="Genomic_DNA"/>
</dbReference>
<comment type="caution">
    <text evidence="2">The sequence shown here is derived from an EMBL/GenBank/DDBJ whole genome shotgun (WGS) entry which is preliminary data.</text>
</comment>
<gene>
    <name evidence="2" type="ORF">G2W53_006112</name>
</gene>
<evidence type="ECO:0000256" key="1">
    <source>
        <dbReference type="SAM" id="MobiDB-lite"/>
    </source>
</evidence>